<dbReference type="InterPro" id="IPR035892">
    <property type="entry name" value="C2_domain_sf"/>
</dbReference>
<dbReference type="AlphaFoldDB" id="K7GI20"/>
<dbReference type="EMBL" id="AGCU01032642">
    <property type="status" value="NOT_ANNOTATED_CDS"/>
    <property type="molecule type" value="Genomic_DNA"/>
</dbReference>
<accession>K7GI20</accession>
<evidence type="ECO:0000256" key="1">
    <source>
        <dbReference type="ARBA" id="ARBA00004170"/>
    </source>
</evidence>
<dbReference type="InterPro" id="IPR000008">
    <property type="entry name" value="C2_dom"/>
</dbReference>
<dbReference type="InterPro" id="IPR010911">
    <property type="entry name" value="Rab_BD"/>
</dbReference>
<keyword evidence="2" id="KW-0677">Repeat</keyword>
<dbReference type="PANTHER" id="PTHR45716:SF1">
    <property type="entry name" value="SYNAPTOTAGMIN-LIKE PROTEIN 3"/>
    <property type="match status" value="1"/>
</dbReference>
<gene>
    <name evidence="6" type="primary">SYTL3</name>
</gene>
<dbReference type="SMART" id="SM00239">
    <property type="entry name" value="C2"/>
    <property type="match status" value="1"/>
</dbReference>
<dbReference type="GO" id="GO:0031267">
    <property type="term" value="F:small GTPase binding"/>
    <property type="evidence" value="ECO:0007669"/>
    <property type="project" value="InterPro"/>
</dbReference>
<comment type="subcellular location">
    <subcellularLocation>
        <location evidence="1">Membrane</location>
        <topology evidence="1">Peripheral membrane protein</topology>
    </subcellularLocation>
</comment>
<reference evidence="7" key="2">
    <citation type="journal article" date="2013" name="Nat. Genet.">
        <title>The draft genomes of soft-shell turtle and green sea turtle yield insights into the development and evolution of the turtle-specific body plan.</title>
        <authorList>
            <person name="Wang Z."/>
            <person name="Pascual-Anaya J."/>
            <person name="Zadissa A."/>
            <person name="Li W."/>
            <person name="Niimura Y."/>
            <person name="Huang Z."/>
            <person name="Li C."/>
            <person name="White S."/>
            <person name="Xiong Z."/>
            <person name="Fang D."/>
            <person name="Wang B."/>
            <person name="Ming Y."/>
            <person name="Chen Y."/>
            <person name="Zheng Y."/>
            <person name="Kuraku S."/>
            <person name="Pignatelli M."/>
            <person name="Herrero J."/>
            <person name="Beal K."/>
            <person name="Nozawa M."/>
            <person name="Li Q."/>
            <person name="Wang J."/>
            <person name="Zhang H."/>
            <person name="Yu L."/>
            <person name="Shigenobu S."/>
            <person name="Wang J."/>
            <person name="Liu J."/>
            <person name="Flicek P."/>
            <person name="Searle S."/>
            <person name="Wang J."/>
            <person name="Kuratani S."/>
            <person name="Yin Y."/>
            <person name="Aken B."/>
            <person name="Zhang G."/>
            <person name="Irie N."/>
        </authorList>
    </citation>
    <scope>NUCLEOTIDE SEQUENCE [LARGE SCALE GENOMIC DNA]</scope>
    <source>
        <strain evidence="7">Daiwa-1</strain>
    </source>
</reference>
<dbReference type="FunFam" id="3.30.40.10:FF:000018">
    <property type="entry name" value="Synaptotagmin-like 5, isoform CRA_a"/>
    <property type="match status" value="1"/>
</dbReference>
<dbReference type="EMBL" id="AGCU01032643">
    <property type="status" value="NOT_ANNOTATED_CDS"/>
    <property type="molecule type" value="Genomic_DNA"/>
</dbReference>
<evidence type="ECO:0000259" key="5">
    <source>
        <dbReference type="PROSITE" id="PS50916"/>
    </source>
</evidence>
<keyword evidence="3" id="KW-0472">Membrane</keyword>
<dbReference type="GO" id="GO:0005886">
    <property type="term" value="C:plasma membrane"/>
    <property type="evidence" value="ECO:0007669"/>
    <property type="project" value="TreeGrafter"/>
</dbReference>
<organism evidence="6 7">
    <name type="scientific">Pelodiscus sinensis</name>
    <name type="common">Chinese softshell turtle</name>
    <name type="synonym">Trionyx sinensis</name>
    <dbReference type="NCBI Taxonomy" id="13735"/>
    <lineage>
        <taxon>Eukaryota</taxon>
        <taxon>Metazoa</taxon>
        <taxon>Chordata</taxon>
        <taxon>Craniata</taxon>
        <taxon>Vertebrata</taxon>
        <taxon>Euteleostomi</taxon>
        <taxon>Archelosauria</taxon>
        <taxon>Testudinata</taxon>
        <taxon>Testudines</taxon>
        <taxon>Cryptodira</taxon>
        <taxon>Trionychia</taxon>
        <taxon>Trionychidae</taxon>
        <taxon>Pelodiscus</taxon>
    </lineage>
</organism>
<feature type="domain" description="C2" evidence="4">
    <location>
        <begin position="239"/>
        <end position="361"/>
    </location>
</feature>
<evidence type="ECO:0000256" key="3">
    <source>
        <dbReference type="ARBA" id="ARBA00023136"/>
    </source>
</evidence>
<dbReference type="GO" id="GO:0006887">
    <property type="term" value="P:exocytosis"/>
    <property type="evidence" value="ECO:0007669"/>
    <property type="project" value="TreeGrafter"/>
</dbReference>
<dbReference type="Gene3D" id="3.30.40.10">
    <property type="entry name" value="Zinc/RING finger domain, C3HC4 (zinc finger)"/>
    <property type="match status" value="1"/>
</dbReference>
<evidence type="ECO:0000313" key="6">
    <source>
        <dbReference type="Ensembl" id="ENSPSIP00000019931.1"/>
    </source>
</evidence>
<reference evidence="7" key="1">
    <citation type="submission" date="2011-10" db="EMBL/GenBank/DDBJ databases">
        <authorList>
            <consortium name="Soft-shell Turtle Genome Consortium"/>
        </authorList>
    </citation>
    <scope>NUCLEOTIDE SEQUENCE [LARGE SCALE GENOMIC DNA]</scope>
    <source>
        <strain evidence="7">Daiwa-1</strain>
    </source>
</reference>
<dbReference type="PROSITE" id="PS50004">
    <property type="entry name" value="C2"/>
    <property type="match status" value="1"/>
</dbReference>
<dbReference type="InterPro" id="IPR013083">
    <property type="entry name" value="Znf_RING/FYVE/PHD"/>
</dbReference>
<dbReference type="Ensembl" id="ENSPSIT00000020025.1">
    <property type="protein sequence ID" value="ENSPSIP00000019931.1"/>
    <property type="gene ID" value="ENSPSIG00000017651.1"/>
</dbReference>
<dbReference type="GO" id="GO:0006886">
    <property type="term" value="P:intracellular protein transport"/>
    <property type="evidence" value="ECO:0007669"/>
    <property type="project" value="InterPro"/>
</dbReference>
<evidence type="ECO:0000259" key="4">
    <source>
        <dbReference type="PROSITE" id="PS50004"/>
    </source>
</evidence>
<dbReference type="Pfam" id="PF00168">
    <property type="entry name" value="C2"/>
    <property type="match status" value="1"/>
</dbReference>
<sequence>KMTYELNLNFLKELEQETILQVLYRDQMVRKVDEERIRKLKMQLQQLRWKGAKSVNHEYHERSCARCQKSLGLVMNRGAVCNGCSHRVCSECRVCLNHLWKCTICYAHGDMKVKTGEWFFEERAKKFPAQDRHETTGAKLLKSYQKLSKISVVPPTPPPFTVSTGGNTTMIRNAPSLQRLINGARDDNEVYTKRNCKQGEDSPDSPMSDTVFCGGKKHDSLYSINSTCTEAGNFDMAHVTGEIEFAMRYIFKTYILEVCIKACKNLAYGEEKKKKCNPYAKTYLLPDKSSRSKRKTAVKKNTVDPAFHETFKYKIEYSQLETRKLQISVWHSGALKRRVFLGEVIIPLASWNFEDNSTQSFNWYQLKAKPEKPEDSLVQYNGELLLCAKLILPSQSKKCQYEEEEQAAAAGQLHLVVLGAKNLPVVRCGGTLNSFVKG</sequence>
<dbReference type="PANTHER" id="PTHR45716">
    <property type="entry name" value="BITESIZE, ISOFORM I"/>
    <property type="match status" value="1"/>
</dbReference>
<protein>
    <submittedName>
        <fullName evidence="6">Synaptotagmin like 3</fullName>
    </submittedName>
</protein>
<dbReference type="SUPFAM" id="SSF57903">
    <property type="entry name" value="FYVE/PHD zinc finger"/>
    <property type="match status" value="1"/>
</dbReference>
<dbReference type="InterPro" id="IPR041282">
    <property type="entry name" value="FYVE_2"/>
</dbReference>
<dbReference type="GeneTree" id="ENSGT00940000160610"/>
<name>K7GI20_PELSI</name>
<dbReference type="FunFam" id="2.60.40.150:FF:000006">
    <property type="entry name" value="Synaptotagmin-like 5, isoform CRA_a"/>
    <property type="match status" value="1"/>
</dbReference>
<evidence type="ECO:0000313" key="7">
    <source>
        <dbReference type="Proteomes" id="UP000007267"/>
    </source>
</evidence>
<reference evidence="6" key="4">
    <citation type="submission" date="2025-09" db="UniProtKB">
        <authorList>
            <consortium name="Ensembl"/>
        </authorList>
    </citation>
    <scope>IDENTIFICATION</scope>
</reference>
<dbReference type="PROSITE" id="PS50916">
    <property type="entry name" value="RABBD"/>
    <property type="match status" value="1"/>
</dbReference>
<keyword evidence="7" id="KW-1185">Reference proteome</keyword>
<proteinExistence type="predicted"/>
<dbReference type="HOGENOM" id="CLU_002711_0_1_1"/>
<dbReference type="SUPFAM" id="SSF49562">
    <property type="entry name" value="C2 domain (Calcium/lipid-binding domain, CaLB)"/>
    <property type="match status" value="1"/>
</dbReference>
<feature type="domain" description="RabBD" evidence="5">
    <location>
        <begin position="5"/>
        <end position="122"/>
    </location>
</feature>
<dbReference type="Pfam" id="PF02318">
    <property type="entry name" value="FYVE_2"/>
    <property type="match status" value="1"/>
</dbReference>
<dbReference type="GO" id="GO:0042043">
    <property type="term" value="F:neurexin family protein binding"/>
    <property type="evidence" value="ECO:0007669"/>
    <property type="project" value="TreeGrafter"/>
</dbReference>
<dbReference type="EMBL" id="AGCU01032641">
    <property type="status" value="NOT_ANNOTATED_CDS"/>
    <property type="molecule type" value="Genomic_DNA"/>
</dbReference>
<dbReference type="InterPro" id="IPR011011">
    <property type="entry name" value="Znf_FYVE_PHD"/>
</dbReference>
<dbReference type="EMBL" id="AGCU01032644">
    <property type="status" value="NOT_ANNOTATED_CDS"/>
    <property type="molecule type" value="Genomic_DNA"/>
</dbReference>
<reference evidence="6" key="3">
    <citation type="submission" date="2025-08" db="UniProtKB">
        <authorList>
            <consortium name="Ensembl"/>
        </authorList>
    </citation>
    <scope>IDENTIFICATION</scope>
</reference>
<dbReference type="Gene3D" id="2.60.40.150">
    <property type="entry name" value="C2 domain"/>
    <property type="match status" value="1"/>
</dbReference>
<dbReference type="GO" id="GO:0070382">
    <property type="term" value="C:exocytic vesicle"/>
    <property type="evidence" value="ECO:0007669"/>
    <property type="project" value="TreeGrafter"/>
</dbReference>
<dbReference type="Proteomes" id="UP000007267">
    <property type="component" value="Unassembled WGS sequence"/>
</dbReference>
<dbReference type="EMBL" id="AGCU01032640">
    <property type="status" value="NOT_ANNOTATED_CDS"/>
    <property type="molecule type" value="Genomic_DNA"/>
</dbReference>
<evidence type="ECO:0000256" key="2">
    <source>
        <dbReference type="ARBA" id="ARBA00022737"/>
    </source>
</evidence>